<evidence type="ECO:0000259" key="3">
    <source>
        <dbReference type="Pfam" id="PF03065"/>
    </source>
</evidence>
<evidence type="ECO:0000313" key="5">
    <source>
        <dbReference type="Proteomes" id="UP000030185"/>
    </source>
</evidence>
<dbReference type="PANTHER" id="PTHR36306">
    <property type="entry name" value="ALPHA-AMYLASE-RELATED-RELATED"/>
    <property type="match status" value="1"/>
</dbReference>
<dbReference type="InterPro" id="IPR052046">
    <property type="entry name" value="GH57_Enzymes"/>
</dbReference>
<reference evidence="4 5" key="1">
    <citation type="submission" date="2014-09" db="EMBL/GenBank/DDBJ databases">
        <title>Sporocytophaga myxococcoides PG-01 genome sequencing.</title>
        <authorList>
            <person name="Liu L."/>
            <person name="Gao P.J."/>
            <person name="Chen G.J."/>
            <person name="Wang L.S."/>
        </authorList>
    </citation>
    <scope>NUCLEOTIDE SEQUENCE [LARGE SCALE GENOMIC DNA]</scope>
    <source>
        <strain evidence="4 5">PG-01</strain>
    </source>
</reference>
<comment type="similarity">
    <text evidence="1">Belongs to the glycosyl hydrolase 57 family.</text>
</comment>
<dbReference type="STRING" id="153721.MYP_329"/>
<dbReference type="CDD" id="cd10795">
    <property type="entry name" value="GH57N_MJA1_like"/>
    <property type="match status" value="1"/>
</dbReference>
<dbReference type="EMBL" id="BBLT01000001">
    <property type="protein sequence ID" value="GAL83103.1"/>
    <property type="molecule type" value="Genomic_DNA"/>
</dbReference>
<gene>
    <name evidence="4" type="ORF">MYP_329</name>
</gene>
<dbReference type="Proteomes" id="UP000030185">
    <property type="component" value="Unassembled WGS sequence"/>
</dbReference>
<dbReference type="InterPro" id="IPR004300">
    <property type="entry name" value="Glyco_hydro_57_N"/>
</dbReference>
<evidence type="ECO:0000256" key="2">
    <source>
        <dbReference type="ARBA" id="ARBA00023277"/>
    </source>
</evidence>
<comment type="caution">
    <text evidence="4">The sequence shown here is derived from an EMBL/GenBank/DDBJ whole genome shotgun (WGS) entry which is preliminary data.</text>
</comment>
<dbReference type="InterPro" id="IPR011330">
    <property type="entry name" value="Glyco_hydro/deAcase_b/a-brl"/>
</dbReference>
<dbReference type="PANTHER" id="PTHR36306:SF1">
    <property type="entry name" value="ALPHA-AMYLASE-RELATED"/>
    <property type="match status" value="1"/>
</dbReference>
<organism evidence="4 5">
    <name type="scientific">Sporocytophaga myxococcoides</name>
    <dbReference type="NCBI Taxonomy" id="153721"/>
    <lineage>
        <taxon>Bacteria</taxon>
        <taxon>Pseudomonadati</taxon>
        <taxon>Bacteroidota</taxon>
        <taxon>Cytophagia</taxon>
        <taxon>Cytophagales</taxon>
        <taxon>Cytophagaceae</taxon>
        <taxon>Sporocytophaga</taxon>
    </lineage>
</organism>
<dbReference type="SUPFAM" id="SSF88713">
    <property type="entry name" value="Glycoside hydrolase/deacetylase"/>
    <property type="match status" value="1"/>
</dbReference>
<feature type="domain" description="Glycoside hydrolase family 57 N-terminal" evidence="3">
    <location>
        <begin position="6"/>
        <end position="291"/>
    </location>
</feature>
<name>A0A098L9Y5_9BACT</name>
<keyword evidence="2" id="KW-0119">Carbohydrate metabolism</keyword>
<proteinExistence type="inferred from homology"/>
<protein>
    <submittedName>
        <fullName evidence="4">Alpha-amylase</fullName>
    </submittedName>
</protein>
<dbReference type="Gene3D" id="3.20.110.20">
    <property type="match status" value="1"/>
</dbReference>
<dbReference type="OrthoDB" id="138256at2"/>
<accession>A0A098L9Y5</accession>
<evidence type="ECO:0000256" key="1">
    <source>
        <dbReference type="ARBA" id="ARBA00006821"/>
    </source>
</evidence>
<dbReference type="RefSeq" id="WP_045457520.1">
    <property type="nucleotide sequence ID" value="NZ_BBLT01000001.1"/>
</dbReference>
<dbReference type="eggNOG" id="COG1449">
    <property type="taxonomic scope" value="Bacteria"/>
</dbReference>
<dbReference type="Pfam" id="PF03065">
    <property type="entry name" value="Glyco_hydro_57"/>
    <property type="match status" value="1"/>
</dbReference>
<dbReference type="GO" id="GO:0003824">
    <property type="term" value="F:catalytic activity"/>
    <property type="evidence" value="ECO:0007669"/>
    <property type="project" value="InterPro"/>
</dbReference>
<sequence>MPAVCFYFQVHQPYRLKQYSFFNIGNDHNYLDERLNKEILNKVADKCYLPANKLMLELIKKFNKQFRISYSISGIALEQFEKYRPDVLESFIDLARTGCVEFLGETFHHSLSYLYSKEEFVRQIELHEKKIKHYFNQEPVVFRNTELIYNNDLADFIQKMGYKAILCEGVDNLLQGRTPNQIYTAPNNKKIKCLLKNFRLSDDIAFRFSNRDWPEYPLTAQKFASWLHNAHSADTINLFMDYETFGEHQWKETGIFEFMAHLPEEILKNKDFSFKTVGEVADDYQIKDVYDAHATTSWADSERDLSAWLSNSMQSESLSKLYAMEEDVKNSGDKDLIERWARLQTSDLFYYMCTKYWSDGVVHKYFSPYNSPYDSYIYFINALADLEVEVNKHSLATARVF</sequence>
<dbReference type="GO" id="GO:0005975">
    <property type="term" value="P:carbohydrate metabolic process"/>
    <property type="evidence" value="ECO:0007669"/>
    <property type="project" value="InterPro"/>
</dbReference>
<evidence type="ECO:0000313" key="4">
    <source>
        <dbReference type="EMBL" id="GAL83103.1"/>
    </source>
</evidence>
<keyword evidence="5" id="KW-1185">Reference proteome</keyword>
<dbReference type="AlphaFoldDB" id="A0A098L9Y5"/>